<dbReference type="AlphaFoldDB" id="A0A0A9FDA7"/>
<feature type="region of interest" description="Disordered" evidence="1">
    <location>
        <begin position="42"/>
        <end position="130"/>
    </location>
</feature>
<sequence>MITQFNHEKKETWGGGDTNETITTGCVLACGRDFNQTAMELPSLSSSAASSPPAATATPRAAKMWSRTRAAMPSRPACSRASSASRGVPRTGSHSNSHRSSHPAVASPAPGTTRNVAKKTPKPMLLSFIS</sequence>
<evidence type="ECO:0000256" key="1">
    <source>
        <dbReference type="SAM" id="MobiDB-lite"/>
    </source>
</evidence>
<reference evidence="2" key="2">
    <citation type="journal article" date="2015" name="Data Brief">
        <title>Shoot transcriptome of the giant reed, Arundo donax.</title>
        <authorList>
            <person name="Barrero R.A."/>
            <person name="Guerrero F.D."/>
            <person name="Moolhuijzen P."/>
            <person name="Goolsby J.A."/>
            <person name="Tidwell J."/>
            <person name="Bellgard S.E."/>
            <person name="Bellgard M.I."/>
        </authorList>
    </citation>
    <scope>NUCLEOTIDE SEQUENCE</scope>
    <source>
        <tissue evidence="2">Shoot tissue taken approximately 20 cm above the soil surface</tissue>
    </source>
</reference>
<organism evidence="2">
    <name type="scientific">Arundo donax</name>
    <name type="common">Giant reed</name>
    <name type="synonym">Donax arundinaceus</name>
    <dbReference type="NCBI Taxonomy" id="35708"/>
    <lineage>
        <taxon>Eukaryota</taxon>
        <taxon>Viridiplantae</taxon>
        <taxon>Streptophyta</taxon>
        <taxon>Embryophyta</taxon>
        <taxon>Tracheophyta</taxon>
        <taxon>Spermatophyta</taxon>
        <taxon>Magnoliopsida</taxon>
        <taxon>Liliopsida</taxon>
        <taxon>Poales</taxon>
        <taxon>Poaceae</taxon>
        <taxon>PACMAD clade</taxon>
        <taxon>Arundinoideae</taxon>
        <taxon>Arundineae</taxon>
        <taxon>Arundo</taxon>
    </lineage>
</organism>
<protein>
    <submittedName>
        <fullName evidence="2">Uncharacterized protein</fullName>
    </submittedName>
</protein>
<name>A0A0A9FDA7_ARUDO</name>
<reference evidence="2" key="1">
    <citation type="submission" date="2014-09" db="EMBL/GenBank/DDBJ databases">
        <authorList>
            <person name="Magalhaes I.L.F."/>
            <person name="Oliveira U."/>
            <person name="Santos F.R."/>
            <person name="Vidigal T.H.D.A."/>
            <person name="Brescovit A.D."/>
            <person name="Santos A.J."/>
        </authorList>
    </citation>
    <scope>NUCLEOTIDE SEQUENCE</scope>
    <source>
        <tissue evidence="2">Shoot tissue taken approximately 20 cm above the soil surface</tissue>
    </source>
</reference>
<accession>A0A0A9FDA7</accession>
<dbReference type="EMBL" id="GBRH01186876">
    <property type="protein sequence ID" value="JAE11020.1"/>
    <property type="molecule type" value="Transcribed_RNA"/>
</dbReference>
<feature type="compositionally biased region" description="Low complexity" evidence="1">
    <location>
        <begin position="42"/>
        <end position="62"/>
    </location>
</feature>
<proteinExistence type="predicted"/>
<feature type="compositionally biased region" description="Low complexity" evidence="1">
    <location>
        <begin position="69"/>
        <end position="86"/>
    </location>
</feature>
<evidence type="ECO:0000313" key="2">
    <source>
        <dbReference type="EMBL" id="JAE11020.1"/>
    </source>
</evidence>